<evidence type="ECO:0000313" key="2">
    <source>
        <dbReference type="Proteomes" id="UP001164929"/>
    </source>
</evidence>
<protein>
    <submittedName>
        <fullName evidence="1">Uncharacterized protein</fullName>
    </submittedName>
</protein>
<dbReference type="AlphaFoldDB" id="A0AAD6QKR1"/>
<proteinExistence type="predicted"/>
<keyword evidence="2" id="KW-1185">Reference proteome</keyword>
<dbReference type="Proteomes" id="UP001164929">
    <property type="component" value="Chromosome 6"/>
</dbReference>
<evidence type="ECO:0000313" key="1">
    <source>
        <dbReference type="EMBL" id="KAJ6992213.1"/>
    </source>
</evidence>
<name>A0AAD6QKR1_9ROSI</name>
<accession>A0AAD6QKR1</accession>
<organism evidence="1 2">
    <name type="scientific">Populus alba x Populus x berolinensis</name>
    <dbReference type="NCBI Taxonomy" id="444605"/>
    <lineage>
        <taxon>Eukaryota</taxon>
        <taxon>Viridiplantae</taxon>
        <taxon>Streptophyta</taxon>
        <taxon>Embryophyta</taxon>
        <taxon>Tracheophyta</taxon>
        <taxon>Spermatophyta</taxon>
        <taxon>Magnoliopsida</taxon>
        <taxon>eudicotyledons</taxon>
        <taxon>Gunneridae</taxon>
        <taxon>Pentapetalae</taxon>
        <taxon>rosids</taxon>
        <taxon>fabids</taxon>
        <taxon>Malpighiales</taxon>
        <taxon>Salicaceae</taxon>
        <taxon>Saliceae</taxon>
        <taxon>Populus</taxon>
    </lineage>
</organism>
<reference evidence="1" key="1">
    <citation type="journal article" date="2023" name="Mol. Ecol. Resour.">
        <title>Chromosome-level genome assembly of a triploid poplar Populus alba 'Berolinensis'.</title>
        <authorList>
            <person name="Chen S."/>
            <person name="Yu Y."/>
            <person name="Wang X."/>
            <person name="Wang S."/>
            <person name="Zhang T."/>
            <person name="Zhou Y."/>
            <person name="He R."/>
            <person name="Meng N."/>
            <person name="Wang Y."/>
            <person name="Liu W."/>
            <person name="Liu Z."/>
            <person name="Liu J."/>
            <person name="Guo Q."/>
            <person name="Huang H."/>
            <person name="Sederoff R.R."/>
            <person name="Wang G."/>
            <person name="Qu G."/>
            <person name="Chen S."/>
        </authorList>
    </citation>
    <scope>NUCLEOTIDE SEQUENCE</scope>
    <source>
        <strain evidence="1">SC-2020</strain>
    </source>
</reference>
<sequence length="60" mass="6486">MGHYELKSKTLQRRVCSPEGQCKASIFCVACGKGAPILARKRALEGEVGEPFLKLGILPV</sequence>
<comment type="caution">
    <text evidence="1">The sequence shown here is derived from an EMBL/GenBank/DDBJ whole genome shotgun (WGS) entry which is preliminary data.</text>
</comment>
<dbReference type="EMBL" id="JAQIZT010000006">
    <property type="protein sequence ID" value="KAJ6992213.1"/>
    <property type="molecule type" value="Genomic_DNA"/>
</dbReference>
<gene>
    <name evidence="1" type="ORF">NC653_015545</name>
</gene>